<dbReference type="Proteomes" id="UP000186922">
    <property type="component" value="Unassembled WGS sequence"/>
</dbReference>
<name>A0A1D1VDT2_RAMVA</name>
<proteinExistence type="predicted"/>
<evidence type="ECO:0000313" key="1">
    <source>
        <dbReference type="EMBL" id="GAU97897.1"/>
    </source>
</evidence>
<reference evidence="1 2" key="1">
    <citation type="journal article" date="2016" name="Nat. Commun.">
        <title>Extremotolerant tardigrade genome and improved radiotolerance of human cultured cells by tardigrade-unique protein.</title>
        <authorList>
            <person name="Hashimoto T."/>
            <person name="Horikawa D.D."/>
            <person name="Saito Y."/>
            <person name="Kuwahara H."/>
            <person name="Kozuka-Hata H."/>
            <person name="Shin-I T."/>
            <person name="Minakuchi Y."/>
            <person name="Ohishi K."/>
            <person name="Motoyama A."/>
            <person name="Aizu T."/>
            <person name="Enomoto A."/>
            <person name="Kondo K."/>
            <person name="Tanaka S."/>
            <person name="Hara Y."/>
            <person name="Koshikawa S."/>
            <person name="Sagara H."/>
            <person name="Miura T."/>
            <person name="Yokobori S."/>
            <person name="Miyagawa K."/>
            <person name="Suzuki Y."/>
            <person name="Kubo T."/>
            <person name="Oyama M."/>
            <person name="Kohara Y."/>
            <person name="Fujiyama A."/>
            <person name="Arakawa K."/>
            <person name="Katayama T."/>
            <person name="Toyoda A."/>
            <person name="Kunieda T."/>
        </authorList>
    </citation>
    <scope>NUCLEOTIDE SEQUENCE [LARGE SCALE GENOMIC DNA]</scope>
    <source>
        <strain evidence="1 2">YOKOZUNA-1</strain>
    </source>
</reference>
<comment type="caution">
    <text evidence="1">The sequence shown here is derived from an EMBL/GenBank/DDBJ whole genome shotgun (WGS) entry which is preliminary data.</text>
</comment>
<sequence>MTHMLSVTDRLHRHRRILEFKFSIFSFPKPRFLCSSISFDCSQNSLLLLIRIISTRLLAGVYYDDERRHMNQTARWCYLSWSNGHRLPGMVLKLYFRQSTLLLV</sequence>
<gene>
    <name evidence="1" type="primary">RvY_09120-1</name>
    <name evidence="1" type="synonym">RvY_09120.1</name>
    <name evidence="1" type="ORF">RvY_09120</name>
</gene>
<evidence type="ECO:0000313" key="2">
    <source>
        <dbReference type="Proteomes" id="UP000186922"/>
    </source>
</evidence>
<dbReference type="EMBL" id="BDGG01000004">
    <property type="protein sequence ID" value="GAU97897.1"/>
    <property type="molecule type" value="Genomic_DNA"/>
</dbReference>
<dbReference type="AlphaFoldDB" id="A0A1D1VDT2"/>
<keyword evidence="2" id="KW-1185">Reference proteome</keyword>
<protein>
    <submittedName>
        <fullName evidence="1">Uncharacterized protein</fullName>
    </submittedName>
</protein>
<organism evidence="1 2">
    <name type="scientific">Ramazzottius varieornatus</name>
    <name type="common">Water bear</name>
    <name type="synonym">Tardigrade</name>
    <dbReference type="NCBI Taxonomy" id="947166"/>
    <lineage>
        <taxon>Eukaryota</taxon>
        <taxon>Metazoa</taxon>
        <taxon>Ecdysozoa</taxon>
        <taxon>Tardigrada</taxon>
        <taxon>Eutardigrada</taxon>
        <taxon>Parachela</taxon>
        <taxon>Hypsibioidea</taxon>
        <taxon>Ramazzottiidae</taxon>
        <taxon>Ramazzottius</taxon>
    </lineage>
</organism>
<accession>A0A1D1VDT2</accession>